<reference evidence="3" key="2">
    <citation type="submission" date="2015-01" db="EMBL/GenBank/DDBJ databases">
        <title>Evolutionary Origins and Diversification of the Mycorrhizal Mutualists.</title>
        <authorList>
            <consortium name="DOE Joint Genome Institute"/>
            <consortium name="Mycorrhizal Genomics Consortium"/>
            <person name="Kohler A."/>
            <person name="Kuo A."/>
            <person name="Nagy L.G."/>
            <person name="Floudas D."/>
            <person name="Copeland A."/>
            <person name="Barry K.W."/>
            <person name="Cichocki N."/>
            <person name="Veneault-Fourrey C."/>
            <person name="LaButti K."/>
            <person name="Lindquist E.A."/>
            <person name="Lipzen A."/>
            <person name="Lundell T."/>
            <person name="Morin E."/>
            <person name="Murat C."/>
            <person name="Riley R."/>
            <person name="Ohm R."/>
            <person name="Sun H."/>
            <person name="Tunlid A."/>
            <person name="Henrissat B."/>
            <person name="Grigoriev I.V."/>
            <person name="Hibbett D.S."/>
            <person name="Martin F."/>
        </authorList>
    </citation>
    <scope>NUCLEOTIDE SEQUENCE [LARGE SCALE GENOMIC DNA]</scope>
    <source>
        <strain evidence="3">UH-Slu-Lm8-n1</strain>
    </source>
</reference>
<accession>A0A0D0BSC5</accession>
<sequence>MTTGRERRILPIAKIWKGIRHPRSLKAKSNVREPQQTSSRPVSRERRNPSLGSIWTRIRHPQFHRTASTPPVVEVAPAQAKRFHLRVRRQQLSLLVVPSDMRHSYRAAAASGLPHEATARKDTAQSSRQAGRPGHEQRRVVIEDRESVGSGNVYAERDTESVRAHGCWNIFWNWLCYKAF</sequence>
<gene>
    <name evidence="2" type="ORF">CY34DRAFT_628868</name>
</gene>
<feature type="compositionally biased region" description="Polar residues" evidence="1">
    <location>
        <begin position="32"/>
        <end position="41"/>
    </location>
</feature>
<feature type="region of interest" description="Disordered" evidence="1">
    <location>
        <begin position="109"/>
        <end position="138"/>
    </location>
</feature>
<name>A0A0D0BSC5_9AGAM</name>
<dbReference type="Proteomes" id="UP000054485">
    <property type="component" value="Unassembled WGS sequence"/>
</dbReference>
<reference evidence="2 3" key="1">
    <citation type="submission" date="2014-04" db="EMBL/GenBank/DDBJ databases">
        <authorList>
            <consortium name="DOE Joint Genome Institute"/>
            <person name="Kuo A."/>
            <person name="Ruytinx J."/>
            <person name="Rineau F."/>
            <person name="Colpaert J."/>
            <person name="Kohler A."/>
            <person name="Nagy L.G."/>
            <person name="Floudas D."/>
            <person name="Copeland A."/>
            <person name="Barry K.W."/>
            <person name="Cichocki N."/>
            <person name="Veneault-Fourrey C."/>
            <person name="LaButti K."/>
            <person name="Lindquist E.A."/>
            <person name="Lipzen A."/>
            <person name="Lundell T."/>
            <person name="Morin E."/>
            <person name="Murat C."/>
            <person name="Sun H."/>
            <person name="Tunlid A."/>
            <person name="Henrissat B."/>
            <person name="Grigoriev I.V."/>
            <person name="Hibbett D.S."/>
            <person name="Martin F."/>
            <person name="Nordberg H.P."/>
            <person name="Cantor M.N."/>
            <person name="Hua S.X."/>
        </authorList>
    </citation>
    <scope>NUCLEOTIDE SEQUENCE [LARGE SCALE GENOMIC DNA]</scope>
    <source>
        <strain evidence="2 3">UH-Slu-Lm8-n1</strain>
    </source>
</reference>
<dbReference type="HOGENOM" id="CLU_1497193_0_0_1"/>
<evidence type="ECO:0000313" key="2">
    <source>
        <dbReference type="EMBL" id="KIK48552.1"/>
    </source>
</evidence>
<dbReference type="OrthoDB" id="2686805at2759"/>
<proteinExistence type="predicted"/>
<feature type="region of interest" description="Disordered" evidence="1">
    <location>
        <begin position="26"/>
        <end position="52"/>
    </location>
</feature>
<keyword evidence="3" id="KW-1185">Reference proteome</keyword>
<dbReference type="EMBL" id="KN835137">
    <property type="protein sequence ID" value="KIK48552.1"/>
    <property type="molecule type" value="Genomic_DNA"/>
</dbReference>
<organism evidence="2 3">
    <name type="scientific">Suillus luteus UH-Slu-Lm8-n1</name>
    <dbReference type="NCBI Taxonomy" id="930992"/>
    <lineage>
        <taxon>Eukaryota</taxon>
        <taxon>Fungi</taxon>
        <taxon>Dikarya</taxon>
        <taxon>Basidiomycota</taxon>
        <taxon>Agaricomycotina</taxon>
        <taxon>Agaricomycetes</taxon>
        <taxon>Agaricomycetidae</taxon>
        <taxon>Boletales</taxon>
        <taxon>Suillineae</taxon>
        <taxon>Suillaceae</taxon>
        <taxon>Suillus</taxon>
    </lineage>
</organism>
<dbReference type="AlphaFoldDB" id="A0A0D0BSC5"/>
<evidence type="ECO:0000313" key="3">
    <source>
        <dbReference type="Proteomes" id="UP000054485"/>
    </source>
</evidence>
<evidence type="ECO:0000256" key="1">
    <source>
        <dbReference type="SAM" id="MobiDB-lite"/>
    </source>
</evidence>
<protein>
    <submittedName>
        <fullName evidence="2">Uncharacterized protein</fullName>
    </submittedName>
</protein>
<dbReference type="InParanoid" id="A0A0D0BSC5"/>